<protein>
    <submittedName>
        <fullName evidence="5">2,4-dihydroxyhept-2-ene-1,7-dioic acid aldolase</fullName>
    </submittedName>
</protein>
<evidence type="ECO:0000313" key="5">
    <source>
        <dbReference type="EMBL" id="CUV03065.1"/>
    </source>
</evidence>
<sequence>MRENTLKQKLNDGKAVFGTMITFPSATVVEMLGCLGYDWILIDNEHGSITVDNSEDMIRAAELTGMAPIVRPIGNELEFICPFLDRGAWGVQVPHVNTAEEAQNAVEAVKYYPLGTRGIFSRGRPAGFGFSGSTADYAEEANKNTLVCLMLEEVEAIENLESMVQVESVDVFFIGSGDLSQSMGYVGQQTHPEVQEVMERGVEIIRKAGKVAGVSCPDNLVPKFLDLGVQYFHGTVQTLIQTSSNAYLDTMRKAAGQAGL</sequence>
<dbReference type="InterPro" id="IPR015813">
    <property type="entry name" value="Pyrv/PenolPyrv_kinase-like_dom"/>
</dbReference>
<reference evidence="5" key="1">
    <citation type="submission" date="2015-10" db="EMBL/GenBank/DDBJ databases">
        <authorList>
            <person name="Gilbert D.G."/>
        </authorList>
    </citation>
    <scope>NUCLEOTIDE SEQUENCE</scope>
</reference>
<evidence type="ECO:0000256" key="3">
    <source>
        <dbReference type="ARBA" id="ARBA00023239"/>
    </source>
</evidence>
<dbReference type="Gene3D" id="3.20.20.60">
    <property type="entry name" value="Phosphoenolpyruvate-binding domains"/>
    <property type="match status" value="1"/>
</dbReference>
<dbReference type="PANTHER" id="PTHR30502:SF0">
    <property type="entry name" value="PHOSPHOENOLPYRUVATE CARBOXYLASE FAMILY PROTEIN"/>
    <property type="match status" value="1"/>
</dbReference>
<proteinExistence type="inferred from homology"/>
<dbReference type="InterPro" id="IPR040442">
    <property type="entry name" value="Pyrv_kinase-like_dom_sf"/>
</dbReference>
<dbReference type="InterPro" id="IPR005000">
    <property type="entry name" value="Aldolase/citrate-lyase_domain"/>
</dbReference>
<dbReference type="EMBL" id="FAXA01000350">
    <property type="protein sequence ID" value="CUV03065.1"/>
    <property type="molecule type" value="Genomic_DNA"/>
</dbReference>
<accession>A0A160VC34</accession>
<dbReference type="GO" id="GO:0005737">
    <property type="term" value="C:cytoplasm"/>
    <property type="evidence" value="ECO:0007669"/>
    <property type="project" value="TreeGrafter"/>
</dbReference>
<gene>
    <name evidence="5" type="ORF">MGWOODY_Clf858</name>
</gene>
<organism evidence="5">
    <name type="scientific">hydrothermal vent metagenome</name>
    <dbReference type="NCBI Taxonomy" id="652676"/>
    <lineage>
        <taxon>unclassified sequences</taxon>
        <taxon>metagenomes</taxon>
        <taxon>ecological metagenomes</taxon>
    </lineage>
</organism>
<evidence type="ECO:0000256" key="2">
    <source>
        <dbReference type="ARBA" id="ARBA00022723"/>
    </source>
</evidence>
<dbReference type="GO" id="GO:0016832">
    <property type="term" value="F:aldehyde-lyase activity"/>
    <property type="evidence" value="ECO:0007669"/>
    <property type="project" value="TreeGrafter"/>
</dbReference>
<dbReference type="InterPro" id="IPR050251">
    <property type="entry name" value="HpcH-HpaI_aldolase"/>
</dbReference>
<keyword evidence="3" id="KW-0456">Lyase</keyword>
<evidence type="ECO:0000259" key="4">
    <source>
        <dbReference type="Pfam" id="PF03328"/>
    </source>
</evidence>
<dbReference type="Pfam" id="PF03328">
    <property type="entry name" value="HpcH_HpaI"/>
    <property type="match status" value="1"/>
</dbReference>
<dbReference type="AlphaFoldDB" id="A0A160VC34"/>
<evidence type="ECO:0000256" key="1">
    <source>
        <dbReference type="ARBA" id="ARBA00005568"/>
    </source>
</evidence>
<comment type="similarity">
    <text evidence="1">Belongs to the HpcH/HpaI aldolase family.</text>
</comment>
<dbReference type="PANTHER" id="PTHR30502">
    <property type="entry name" value="2-KETO-3-DEOXY-L-RHAMNONATE ALDOLASE"/>
    <property type="match status" value="1"/>
</dbReference>
<keyword evidence="2" id="KW-0479">Metal-binding</keyword>
<dbReference type="GO" id="GO:0046872">
    <property type="term" value="F:metal ion binding"/>
    <property type="evidence" value="ECO:0007669"/>
    <property type="project" value="UniProtKB-KW"/>
</dbReference>
<feature type="domain" description="HpcH/HpaI aldolase/citrate lyase" evidence="4">
    <location>
        <begin position="25"/>
        <end position="224"/>
    </location>
</feature>
<name>A0A160VC34_9ZZZZ</name>
<dbReference type="SUPFAM" id="SSF51621">
    <property type="entry name" value="Phosphoenolpyruvate/pyruvate domain"/>
    <property type="match status" value="1"/>
</dbReference>